<keyword evidence="3" id="KW-1185">Reference proteome</keyword>
<sequence length="97" mass="10808">MSPDVDCPACRQFTGFQCLRCTRWKKGCKARSVCSGAAVCCDSVFDCGDCSETKTEDPSNSGKKKKNPPENEIGISEKAPTLKNNYFIKKKKKKSRY</sequence>
<reference evidence="2 3" key="1">
    <citation type="submission" date="2021-06" db="EMBL/GenBank/DDBJ databases">
        <title>Caerostris extrusa draft genome.</title>
        <authorList>
            <person name="Kono N."/>
            <person name="Arakawa K."/>
        </authorList>
    </citation>
    <scope>NUCLEOTIDE SEQUENCE [LARGE SCALE GENOMIC DNA]</scope>
</reference>
<evidence type="ECO:0000313" key="3">
    <source>
        <dbReference type="Proteomes" id="UP001054945"/>
    </source>
</evidence>
<feature type="region of interest" description="Disordered" evidence="1">
    <location>
        <begin position="52"/>
        <end position="75"/>
    </location>
</feature>
<dbReference type="AlphaFoldDB" id="A0AAV4R330"/>
<name>A0AAV4R330_CAEEX</name>
<dbReference type="Proteomes" id="UP001054945">
    <property type="component" value="Unassembled WGS sequence"/>
</dbReference>
<evidence type="ECO:0000313" key="2">
    <source>
        <dbReference type="EMBL" id="GIY16333.1"/>
    </source>
</evidence>
<dbReference type="EMBL" id="BPLR01007358">
    <property type="protein sequence ID" value="GIY16333.1"/>
    <property type="molecule type" value="Genomic_DNA"/>
</dbReference>
<organism evidence="2 3">
    <name type="scientific">Caerostris extrusa</name>
    <name type="common">Bark spider</name>
    <name type="synonym">Caerostris bankana</name>
    <dbReference type="NCBI Taxonomy" id="172846"/>
    <lineage>
        <taxon>Eukaryota</taxon>
        <taxon>Metazoa</taxon>
        <taxon>Ecdysozoa</taxon>
        <taxon>Arthropoda</taxon>
        <taxon>Chelicerata</taxon>
        <taxon>Arachnida</taxon>
        <taxon>Araneae</taxon>
        <taxon>Araneomorphae</taxon>
        <taxon>Entelegynae</taxon>
        <taxon>Araneoidea</taxon>
        <taxon>Araneidae</taxon>
        <taxon>Caerostris</taxon>
    </lineage>
</organism>
<gene>
    <name evidence="2" type="ORF">CEXT_721901</name>
</gene>
<comment type="caution">
    <text evidence="2">The sequence shown here is derived from an EMBL/GenBank/DDBJ whole genome shotgun (WGS) entry which is preliminary data.</text>
</comment>
<accession>A0AAV4R330</accession>
<proteinExistence type="predicted"/>
<protein>
    <submittedName>
        <fullName evidence="2">Uncharacterized protein</fullName>
    </submittedName>
</protein>
<evidence type="ECO:0000256" key="1">
    <source>
        <dbReference type="SAM" id="MobiDB-lite"/>
    </source>
</evidence>